<keyword evidence="1" id="KW-0805">Transcription regulation</keyword>
<comment type="caution">
    <text evidence="5">The sequence shown here is derived from an EMBL/GenBank/DDBJ whole genome shotgun (WGS) entry which is preliminary data.</text>
</comment>
<dbReference type="AlphaFoldDB" id="A0AA91F8E7"/>
<dbReference type="PANTHER" id="PTHR33204:SF29">
    <property type="entry name" value="TRANSCRIPTIONAL REGULATOR"/>
    <property type="match status" value="1"/>
</dbReference>
<dbReference type="EMBL" id="LYTK01000020">
    <property type="protein sequence ID" value="OBQ62404.1"/>
    <property type="molecule type" value="Genomic_DNA"/>
</dbReference>
<dbReference type="Gene3D" id="1.10.10.10">
    <property type="entry name" value="Winged helix-like DNA-binding domain superfamily/Winged helix DNA-binding domain"/>
    <property type="match status" value="1"/>
</dbReference>
<dbReference type="GO" id="GO:0003677">
    <property type="term" value="F:DNA binding"/>
    <property type="evidence" value="ECO:0007669"/>
    <property type="project" value="UniProtKB-KW"/>
</dbReference>
<dbReference type="Pfam" id="PF01638">
    <property type="entry name" value="HxlR"/>
    <property type="match status" value="1"/>
</dbReference>
<keyword evidence="3" id="KW-0804">Transcription</keyword>
<dbReference type="SUPFAM" id="SSF46785">
    <property type="entry name" value="Winged helix' DNA-binding domain"/>
    <property type="match status" value="1"/>
</dbReference>
<name>A0AA91F8E7_RHILI</name>
<protein>
    <recommendedName>
        <fullName evidence="4">HTH hxlR-type domain-containing protein</fullName>
    </recommendedName>
</protein>
<dbReference type="InterPro" id="IPR036390">
    <property type="entry name" value="WH_DNA-bd_sf"/>
</dbReference>
<evidence type="ECO:0000259" key="4">
    <source>
        <dbReference type="PROSITE" id="PS51118"/>
    </source>
</evidence>
<dbReference type="PANTHER" id="PTHR33204">
    <property type="entry name" value="TRANSCRIPTIONAL REGULATOR, MARR FAMILY"/>
    <property type="match status" value="1"/>
</dbReference>
<proteinExistence type="predicted"/>
<dbReference type="SMART" id="SM00418">
    <property type="entry name" value="HTH_ARSR"/>
    <property type="match status" value="1"/>
</dbReference>
<evidence type="ECO:0000313" key="6">
    <source>
        <dbReference type="Proteomes" id="UP000093737"/>
    </source>
</evidence>
<reference evidence="5 6" key="1">
    <citation type="submission" date="2016-05" db="EMBL/GenBank/DDBJ databases">
        <authorList>
            <person name="Ramsay J.P."/>
        </authorList>
    </citation>
    <scope>NUCLEOTIDE SEQUENCE [LARGE SCALE GENOMIC DNA]</scope>
    <source>
        <strain evidence="5 6">NZP2042</strain>
    </source>
</reference>
<gene>
    <name evidence="5" type="ORF">A8145_21665</name>
</gene>
<evidence type="ECO:0000256" key="1">
    <source>
        <dbReference type="ARBA" id="ARBA00023015"/>
    </source>
</evidence>
<dbReference type="PROSITE" id="PS51118">
    <property type="entry name" value="HTH_HXLR"/>
    <property type="match status" value="1"/>
</dbReference>
<evidence type="ECO:0000256" key="2">
    <source>
        <dbReference type="ARBA" id="ARBA00023125"/>
    </source>
</evidence>
<dbReference type="Proteomes" id="UP000093737">
    <property type="component" value="Unassembled WGS sequence"/>
</dbReference>
<dbReference type="CDD" id="cd00090">
    <property type="entry name" value="HTH_ARSR"/>
    <property type="match status" value="1"/>
</dbReference>
<evidence type="ECO:0000256" key="3">
    <source>
        <dbReference type="ARBA" id="ARBA00023163"/>
    </source>
</evidence>
<dbReference type="GO" id="GO:0003700">
    <property type="term" value="F:DNA-binding transcription factor activity"/>
    <property type="evidence" value="ECO:0007669"/>
    <property type="project" value="InterPro"/>
</dbReference>
<dbReference type="InterPro" id="IPR011991">
    <property type="entry name" value="ArsR-like_HTH"/>
</dbReference>
<evidence type="ECO:0000313" key="5">
    <source>
        <dbReference type="EMBL" id="OBQ62404.1"/>
    </source>
</evidence>
<organism evidence="5 6">
    <name type="scientific">Rhizobium loti</name>
    <name type="common">Mesorhizobium loti</name>
    <dbReference type="NCBI Taxonomy" id="381"/>
    <lineage>
        <taxon>Bacteria</taxon>
        <taxon>Pseudomonadati</taxon>
        <taxon>Pseudomonadota</taxon>
        <taxon>Alphaproteobacteria</taxon>
        <taxon>Hyphomicrobiales</taxon>
        <taxon>Phyllobacteriaceae</taxon>
        <taxon>Mesorhizobium</taxon>
    </lineage>
</organism>
<dbReference type="InterPro" id="IPR001845">
    <property type="entry name" value="HTH_ArsR_DNA-bd_dom"/>
</dbReference>
<dbReference type="InterPro" id="IPR036388">
    <property type="entry name" value="WH-like_DNA-bd_sf"/>
</dbReference>
<feature type="domain" description="HTH hxlR-type" evidence="4">
    <location>
        <begin position="3"/>
        <end position="104"/>
    </location>
</feature>
<sequence>MIEPPPEIAATLSVLGGKWKVLILWQLLGRPCRFNELRRAIDGVSQHMLTMHLRELESEGILTRTVFAEVPPRVEYALSEHGKSLGQVMKVLAEWGQLHLARQY</sequence>
<keyword evidence="2" id="KW-0238">DNA-binding</keyword>
<accession>A0AA91F8E7</accession>
<dbReference type="InterPro" id="IPR002577">
    <property type="entry name" value="HTH_HxlR"/>
</dbReference>